<dbReference type="STRING" id="868131.MSWAN_1667"/>
<protein>
    <submittedName>
        <fullName evidence="1">Uncharacterized protein</fullName>
    </submittedName>
</protein>
<organism evidence="1 2">
    <name type="scientific">Methanobacterium paludis (strain DSM 25820 / JCM 18151 / SWAN1)</name>
    <dbReference type="NCBI Taxonomy" id="868131"/>
    <lineage>
        <taxon>Archaea</taxon>
        <taxon>Methanobacteriati</taxon>
        <taxon>Methanobacteriota</taxon>
        <taxon>Methanomada group</taxon>
        <taxon>Methanobacteria</taxon>
        <taxon>Methanobacteriales</taxon>
        <taxon>Methanobacteriaceae</taxon>
        <taxon>Methanobacterium</taxon>
    </lineage>
</organism>
<evidence type="ECO:0000313" key="1">
    <source>
        <dbReference type="EMBL" id="AEG18678.1"/>
    </source>
</evidence>
<sequence length="229" mass="25621">MAMATEKVIETVKEEKPVMKMCSNCLEIKSVDKFPLTMTGKVGPECRKCAKIRIDGRARPTIIRKSNKPGLLGGLHPKPVKEDIKPITKSKEPKESKALQKMFLFPHEGLEDGKTKTCTQCGIEKPITEFYRKSVATEGRKSECKVCSAKARDRTLLVSAKKRFDDIVLPYSETHPSFTINEITEVWPRSRKTIANYLSNMIKLGLLSKTMEKEGKNGTVIGVYSVVGD</sequence>
<dbReference type="KEGG" id="mew:MSWAN_1667"/>
<dbReference type="Proteomes" id="UP000009231">
    <property type="component" value="Chromosome"/>
</dbReference>
<gene>
    <name evidence="1" type="ordered locus">MSWAN_1667</name>
</gene>
<proteinExistence type="predicted"/>
<accession>F6D2U9</accession>
<dbReference type="GeneID" id="10669176"/>
<dbReference type="AlphaFoldDB" id="F6D2U9"/>
<reference evidence="1 2" key="1">
    <citation type="journal article" date="2014" name="Int. J. Syst. Evol. Microbiol.">
        <title>Methanobacterium paludis sp. nov. and a novel strain of Methanobacterium lacus isolated from northern peatlands.</title>
        <authorList>
            <person name="Cadillo-Quiroz H."/>
            <person name="Brauer S.L."/>
            <person name="Goodson N."/>
            <person name="Yavitt J.B."/>
            <person name="Zinder S.H."/>
        </authorList>
    </citation>
    <scope>NUCLEOTIDE SEQUENCE [LARGE SCALE GENOMIC DNA]</scope>
    <source>
        <strain evidence="2">DSM 25820 / JCM 18151 / SWAN1</strain>
    </source>
</reference>
<name>F6D2U9_METPW</name>
<dbReference type="RefSeq" id="WP_013826177.1">
    <property type="nucleotide sequence ID" value="NC_015574.1"/>
</dbReference>
<evidence type="ECO:0000313" key="2">
    <source>
        <dbReference type="Proteomes" id="UP000009231"/>
    </source>
</evidence>
<keyword evidence="2" id="KW-1185">Reference proteome</keyword>
<dbReference type="EMBL" id="CP002772">
    <property type="protein sequence ID" value="AEG18678.1"/>
    <property type="molecule type" value="Genomic_DNA"/>
</dbReference>
<dbReference type="HOGENOM" id="CLU_1207633_0_0_2"/>